<keyword evidence="4" id="KW-1185">Reference proteome</keyword>
<dbReference type="AlphaFoldDB" id="A0A8J6EAX9"/>
<proteinExistence type="predicted"/>
<feature type="signal peptide" evidence="2">
    <location>
        <begin position="1"/>
        <end position="20"/>
    </location>
</feature>
<evidence type="ECO:0000256" key="2">
    <source>
        <dbReference type="SAM" id="SignalP"/>
    </source>
</evidence>
<evidence type="ECO:0000256" key="1">
    <source>
        <dbReference type="SAM" id="MobiDB-lite"/>
    </source>
</evidence>
<evidence type="ECO:0008006" key="5">
    <source>
        <dbReference type="Google" id="ProtNLM"/>
    </source>
</evidence>
<gene>
    <name evidence="3" type="ORF">GDO78_018661</name>
</gene>
<name>A0A8J6EAX9_ELECQ</name>
<feature type="region of interest" description="Disordered" evidence="1">
    <location>
        <begin position="24"/>
        <end position="46"/>
    </location>
</feature>
<comment type="caution">
    <text evidence="3">The sequence shown here is derived from an EMBL/GenBank/DDBJ whole genome shotgun (WGS) entry which is preliminary data.</text>
</comment>
<feature type="chain" id="PRO_5035159967" description="Secreted protein" evidence="2">
    <location>
        <begin position="21"/>
        <end position="97"/>
    </location>
</feature>
<feature type="compositionally biased region" description="Polar residues" evidence="1">
    <location>
        <begin position="28"/>
        <end position="39"/>
    </location>
</feature>
<protein>
    <recommendedName>
        <fullName evidence="5">Secreted protein</fullName>
    </recommendedName>
</protein>
<dbReference type="Proteomes" id="UP000770717">
    <property type="component" value="Unassembled WGS sequence"/>
</dbReference>
<evidence type="ECO:0000313" key="3">
    <source>
        <dbReference type="EMBL" id="KAG9465218.1"/>
    </source>
</evidence>
<evidence type="ECO:0000313" key="4">
    <source>
        <dbReference type="Proteomes" id="UP000770717"/>
    </source>
</evidence>
<keyword evidence="2" id="KW-0732">Signal</keyword>
<organism evidence="3 4">
    <name type="scientific">Eleutherodactylus coqui</name>
    <name type="common">Puerto Rican coqui</name>
    <dbReference type="NCBI Taxonomy" id="57060"/>
    <lineage>
        <taxon>Eukaryota</taxon>
        <taxon>Metazoa</taxon>
        <taxon>Chordata</taxon>
        <taxon>Craniata</taxon>
        <taxon>Vertebrata</taxon>
        <taxon>Euteleostomi</taxon>
        <taxon>Amphibia</taxon>
        <taxon>Batrachia</taxon>
        <taxon>Anura</taxon>
        <taxon>Neobatrachia</taxon>
        <taxon>Hyloidea</taxon>
        <taxon>Eleutherodactylidae</taxon>
        <taxon>Eleutherodactylinae</taxon>
        <taxon>Eleutherodactylus</taxon>
        <taxon>Eleutherodactylus</taxon>
    </lineage>
</organism>
<dbReference type="EMBL" id="WNTK01003291">
    <property type="protein sequence ID" value="KAG9465218.1"/>
    <property type="molecule type" value="Genomic_DNA"/>
</dbReference>
<accession>A0A8J6EAX9</accession>
<sequence length="97" mass="10910">MSISYFFPFFFFVEVGHCQAREGVTRGAASQTQTQNTTWKPKRKRGNSYIAQKAAPPPPTIICQDGADTAVLPLAQCSGVHRLRYTVTHTMKLRFVF</sequence>
<reference evidence="3" key="1">
    <citation type="thesis" date="2020" institute="ProQuest LLC" country="789 East Eisenhower Parkway, Ann Arbor, MI, USA">
        <title>Comparative Genomics and Chromosome Evolution.</title>
        <authorList>
            <person name="Mudd A.B."/>
        </authorList>
    </citation>
    <scope>NUCLEOTIDE SEQUENCE</scope>
    <source>
        <strain evidence="3">HN-11 Male</strain>
        <tissue evidence="3">Kidney and liver</tissue>
    </source>
</reference>